<keyword evidence="1" id="KW-1133">Transmembrane helix</keyword>
<reference evidence="2" key="1">
    <citation type="submission" date="2021-03" db="EMBL/GenBank/DDBJ databases">
        <title>Complete Genome of Pseudoalteromonas xiamenensis STKMTI.2, a new potential marine bacterium producing anti-Vibrio compounds.</title>
        <authorList>
            <person name="Handayani D.P."/>
            <person name="Isnansetyo A."/>
            <person name="Istiqomah I."/>
            <person name="Jumina J."/>
        </authorList>
    </citation>
    <scope>NUCLEOTIDE SEQUENCE</scope>
    <source>
        <strain evidence="2">STKMTI.2</strain>
    </source>
</reference>
<accession>A0A975DGW5</accession>
<dbReference type="RefSeq" id="WP_208843010.1">
    <property type="nucleotide sequence ID" value="NZ_CP072133.1"/>
</dbReference>
<gene>
    <name evidence="2" type="ORF">J5O05_16565</name>
</gene>
<evidence type="ECO:0000313" key="2">
    <source>
        <dbReference type="EMBL" id="QTH71369.1"/>
    </source>
</evidence>
<name>A0A975DGW5_9GAMM</name>
<keyword evidence="3" id="KW-1185">Reference proteome</keyword>
<keyword evidence="1" id="KW-0812">Transmembrane</keyword>
<dbReference type="KEGG" id="pxi:J5O05_16565"/>
<evidence type="ECO:0000256" key="1">
    <source>
        <dbReference type="SAM" id="Phobius"/>
    </source>
</evidence>
<sequence length="104" mass="11938">MKFKLYVYVALILNMLVCTKPTQRNELLRSFFILLSLLCVVFVSPLRANEVVSLKSIEVPNLPDPIAKNIRMYLNPLLNKGIEQINADYVISQAESRVKCVWLL</sequence>
<dbReference type="Proteomes" id="UP000664904">
    <property type="component" value="Chromosome"/>
</dbReference>
<proteinExistence type="predicted"/>
<feature type="transmembrane region" description="Helical" evidence="1">
    <location>
        <begin position="28"/>
        <end position="46"/>
    </location>
</feature>
<keyword evidence="1" id="KW-0472">Membrane</keyword>
<evidence type="ECO:0000313" key="3">
    <source>
        <dbReference type="Proteomes" id="UP000664904"/>
    </source>
</evidence>
<dbReference type="EMBL" id="CP072133">
    <property type="protein sequence ID" value="QTH71369.1"/>
    <property type="molecule type" value="Genomic_DNA"/>
</dbReference>
<dbReference type="AlphaFoldDB" id="A0A975DGW5"/>
<protein>
    <submittedName>
        <fullName evidence="2">Uncharacterized protein</fullName>
    </submittedName>
</protein>
<organism evidence="2 3">
    <name type="scientific">Pseudoalteromonas xiamenensis</name>
    <dbReference type="NCBI Taxonomy" id="882626"/>
    <lineage>
        <taxon>Bacteria</taxon>
        <taxon>Pseudomonadati</taxon>
        <taxon>Pseudomonadota</taxon>
        <taxon>Gammaproteobacteria</taxon>
        <taxon>Alteromonadales</taxon>
        <taxon>Pseudoalteromonadaceae</taxon>
        <taxon>Pseudoalteromonas</taxon>
    </lineage>
</organism>